<evidence type="ECO:0000256" key="7">
    <source>
        <dbReference type="ARBA" id="ARBA00032010"/>
    </source>
</evidence>
<evidence type="ECO:0000313" key="10">
    <source>
        <dbReference type="EMBL" id="OVF08829.1"/>
    </source>
</evidence>
<evidence type="ECO:0000256" key="1">
    <source>
        <dbReference type="ARBA" id="ARBA00004123"/>
    </source>
</evidence>
<evidence type="ECO:0000313" key="11">
    <source>
        <dbReference type="Proteomes" id="UP000195602"/>
    </source>
</evidence>
<feature type="domain" description="Mediator complex subunit Med12" evidence="9">
    <location>
        <begin position="138"/>
        <end position="201"/>
    </location>
</feature>
<organism evidence="10 11">
    <name type="scientific">Clavispora lusitaniae</name>
    <name type="common">Candida lusitaniae</name>
    <dbReference type="NCBI Taxonomy" id="36911"/>
    <lineage>
        <taxon>Eukaryota</taxon>
        <taxon>Fungi</taxon>
        <taxon>Dikarya</taxon>
        <taxon>Ascomycota</taxon>
        <taxon>Saccharomycotina</taxon>
        <taxon>Pichiomycetes</taxon>
        <taxon>Metschnikowiaceae</taxon>
        <taxon>Clavispora</taxon>
    </lineage>
</organism>
<keyword evidence="4" id="KW-0805">Transcription regulation</keyword>
<dbReference type="Pfam" id="PF09497">
    <property type="entry name" value="Med12"/>
    <property type="match status" value="1"/>
</dbReference>
<dbReference type="GO" id="GO:0003712">
    <property type="term" value="F:transcription coregulator activity"/>
    <property type="evidence" value="ECO:0007669"/>
    <property type="project" value="InterPro"/>
</dbReference>
<dbReference type="EMBL" id="LYUB02000007">
    <property type="protein sequence ID" value="OVF08829.1"/>
    <property type="molecule type" value="Genomic_DNA"/>
</dbReference>
<dbReference type="InterPro" id="IPR019035">
    <property type="entry name" value="Mediator_Med12"/>
</dbReference>
<evidence type="ECO:0000256" key="4">
    <source>
        <dbReference type="ARBA" id="ARBA00023015"/>
    </source>
</evidence>
<comment type="similarity">
    <text evidence="2">Belongs to the Mediator complex subunit 12 family.</text>
</comment>
<protein>
    <recommendedName>
        <fullName evidence="3">Mediator of RNA polymerase II transcription subunit 12</fullName>
    </recommendedName>
    <alternativeName>
        <fullName evidence="7">Mediator complex subunit 12</fullName>
    </alternativeName>
</protein>
<name>A0AA91PZX9_CLALS</name>
<dbReference type="PANTHER" id="PTHR46567:SF1">
    <property type="entry name" value="MEDIATOR OF RNA POLYMERASE II TRANSCRIPTION SUBUNIT 12"/>
    <property type="match status" value="1"/>
</dbReference>
<dbReference type="GO" id="GO:0006357">
    <property type="term" value="P:regulation of transcription by RNA polymerase II"/>
    <property type="evidence" value="ECO:0007669"/>
    <property type="project" value="InterPro"/>
</dbReference>
<evidence type="ECO:0000256" key="3">
    <source>
        <dbReference type="ARBA" id="ARBA00019622"/>
    </source>
</evidence>
<evidence type="ECO:0000256" key="6">
    <source>
        <dbReference type="ARBA" id="ARBA00023242"/>
    </source>
</evidence>
<dbReference type="PANTHER" id="PTHR46567">
    <property type="entry name" value="MEDIATOR OF RNA POLYMERASE II TRANSCRIPTION SUBUNIT 12"/>
    <property type="match status" value="1"/>
</dbReference>
<keyword evidence="6" id="KW-0539">Nucleus</keyword>
<feature type="compositionally biased region" description="Polar residues" evidence="8">
    <location>
        <begin position="1"/>
        <end position="21"/>
    </location>
</feature>
<dbReference type="GO" id="GO:0016592">
    <property type="term" value="C:mediator complex"/>
    <property type="evidence" value="ECO:0007669"/>
    <property type="project" value="InterPro"/>
</dbReference>
<dbReference type="SMART" id="SM01281">
    <property type="entry name" value="Med12"/>
    <property type="match status" value="1"/>
</dbReference>
<accession>A0AA91PZX9</accession>
<sequence>MSNHNTANSLTAGHGRTSSGGSKKDDILTMKFVMDRPGPPVYPLDDKLDPKIYPDYCPWQDDDTENDKLKNSGYLNKGYFENPSVSNEYYSARNLVQETLFSSTNNYTTILKELSQHFTQAYKTRNEVINKIKYESNNFKIPPRVTLTAAKKEAWLKDLANPEIPLQTVSSRLPHGIRNKVLIDCMCNMKVPLSRAIWFTKCSLYSELLVLQKKFNSKQSTLSANNPISFPALEVFEKRWLQEWTQQVSDYIFKFSKGLGSVNSTEKQVQVNSKLNYLLSYMHALYVEDLLDKDHFLSSIIKFLRDDLPFEHNDIPKLLELTRSEVGEDGSILEELIKDRPVNIGQILIGHTLIRTFWRDIIAEDFLSKFVSESLLLTYFLIERLPMQPKKHHDQPQVATLFPQNLKQDLLNQLGKSISMLFKHNTNSFIFPNYWMLVSDTLLKVLLSNQTIASDLPEKLHKVLQLLNYRNESLMLNMQYLSLTDLPMNLGNSLRRNSFMASEGPSHKAVGNDVMADENQLFTNRSPDDNLRFIEQLDRLKLNNALALRLRPNYSNSFESTAWRKKIKILVYWCVSVHRHMGMSSEKILILCNFLKRKVLQAAGPKGANQLKAEFENELLESIFSLAEEPKKNVEVYNLYVLINELYQLKIISISSYVRKLIACGIFYNTPQITSGESQLPQSDHIQFHLCILKNLPVLNNKQCDHILKRWTPDGFNFSKYFSRGVALLQSNILDRLLNNSFCSSFSSELDEIKSFNVGVKFLLVNWLTTQFKVTINGAPKLVHLSPNIVAHIYHFYSITNNLTVFFKVFVKFVLRNENKIIIYYLETLYYICKLIMHHYTLVKFISGATYESVSTAYELFKLMIINYKDLSSRETDLYQFNEVWNFINASMEKVFDSEKQQDPDPKMQFNKSLYEKETADSPLKVSMQNQRLNEVYSIEQFKNDLSNLMSVTESLLSAEELNDIVNEIQPRNDHFTTDFDNTVKHEAQIIILLDEWYGRLYDLAENQELALFKLVESTRRTMKISTPRSFETQVQTFIKQKMENNSSVETLYILLQKLVTFELFSLFDLVSMLKNLSMESNCNIKEIGPLITDLTLGDAPQKNLPCYQYLIIKEIQHEYQMRHVKDIISYTLDQHSPLSIFKQREIRTKHETKIISIVRDGLLFHQRWTMMFLADRLSEDQLLPLFNQMLTFSMSSLNDTDNLARSTNEFTLAVVQALLSFMARAQSDGNNFGKIIAPAIKLFHFSFGPSNSFFGEMFNCLNWSTKLQIFHYMEHVFLTQTAFYSDWGVEDIMAQENVHPVSLWKNIEGDELIPAFKDYFKKFSLSSAEKIATTIEEFRRLEQFLLKLLNVLDNDDVAQQDDSYVYDVVSIFLKLLIIRKATLTMVVVEHDATHFTFLKNLVSMLNTRYFMNGHEKLKILLYDLLLLMKSSLTEQLRLGTNESIIGNTQMGPSQSISSSGSNGEDRKGQGENPDAPDLAADALTRVSDILNLPEPASENPFGELAIEEDDSAFGLDEEELDYGSDVGYINNSGLVLTSTRSDSIGFSTAFGVLQQDAPIQRFNIKGMNLIEDTSTELNDGCINLSLFDAYTIRENPP</sequence>
<evidence type="ECO:0000259" key="9">
    <source>
        <dbReference type="SMART" id="SM01281"/>
    </source>
</evidence>
<evidence type="ECO:0000256" key="2">
    <source>
        <dbReference type="ARBA" id="ARBA00010289"/>
    </source>
</evidence>
<feature type="region of interest" description="Disordered" evidence="8">
    <location>
        <begin position="1"/>
        <end position="24"/>
    </location>
</feature>
<gene>
    <name evidence="10" type="ORF">A9F13_07g03146</name>
</gene>
<dbReference type="KEGG" id="clus:A9F13_07g03146"/>
<evidence type="ECO:0000256" key="8">
    <source>
        <dbReference type="SAM" id="MobiDB-lite"/>
    </source>
</evidence>
<comment type="caution">
    <text evidence="10">The sequence shown here is derived from an EMBL/GenBank/DDBJ whole genome shotgun (WGS) entry which is preliminary data.</text>
</comment>
<proteinExistence type="inferred from homology"/>
<feature type="region of interest" description="Disordered" evidence="8">
    <location>
        <begin position="1445"/>
        <end position="1478"/>
    </location>
</feature>
<reference evidence="10 11" key="1">
    <citation type="submission" date="2017-04" db="EMBL/GenBank/DDBJ databases">
        <title>Draft genome of the yeast Clavispora lusitaniae type strain CBS 6936.</title>
        <authorList>
            <person name="Durrens P."/>
            <person name="Klopp C."/>
            <person name="Biteau N."/>
            <person name="Fitton-Ouhabi V."/>
            <person name="Dementhon K."/>
            <person name="Accoceberry I."/>
            <person name="Sherman D.J."/>
            <person name="Noel T."/>
        </authorList>
    </citation>
    <scope>NUCLEOTIDE SEQUENCE [LARGE SCALE GENOMIC DNA]</scope>
    <source>
        <strain evidence="10 11">CBS 6936</strain>
    </source>
</reference>
<dbReference type="Proteomes" id="UP000195602">
    <property type="component" value="Unassembled WGS sequence"/>
</dbReference>
<comment type="subcellular location">
    <subcellularLocation>
        <location evidence="1">Nucleus</location>
    </subcellularLocation>
</comment>
<keyword evidence="5" id="KW-0804">Transcription</keyword>
<evidence type="ECO:0000256" key="5">
    <source>
        <dbReference type="ARBA" id="ARBA00023163"/>
    </source>
</evidence>